<keyword evidence="2" id="KW-1185">Reference proteome</keyword>
<dbReference type="AlphaFoldDB" id="A0A1Q2L1C8"/>
<accession>A0A1Q2L1C8</accession>
<evidence type="ECO:0000313" key="1">
    <source>
        <dbReference type="EMBL" id="AQQ54260.1"/>
    </source>
</evidence>
<dbReference type="Proteomes" id="UP000188184">
    <property type="component" value="Chromosome"/>
</dbReference>
<dbReference type="EMBL" id="CP019640">
    <property type="protein sequence ID" value="AQQ54260.1"/>
    <property type="molecule type" value="Genomic_DNA"/>
</dbReference>
<reference evidence="1 2" key="1">
    <citation type="submission" date="2017-02" db="EMBL/GenBank/DDBJ databases">
        <title>The complete genomic sequence of a novel cold adapted crude oil-degrading bacterium Planococcus qaidamina Y42.</title>
        <authorList>
            <person name="Yang R."/>
        </authorList>
    </citation>
    <scope>NUCLEOTIDE SEQUENCE [LARGE SCALE GENOMIC DNA]</scope>
    <source>
        <strain evidence="1 2">Y42</strain>
    </source>
</reference>
<organism evidence="1 2">
    <name type="scientific">Planococcus lenghuensis</name>
    <dbReference type="NCBI Taxonomy" id="2213202"/>
    <lineage>
        <taxon>Bacteria</taxon>
        <taxon>Bacillati</taxon>
        <taxon>Bacillota</taxon>
        <taxon>Bacilli</taxon>
        <taxon>Bacillales</taxon>
        <taxon>Caryophanaceae</taxon>
        <taxon>Planococcus</taxon>
    </lineage>
</organism>
<gene>
    <name evidence="1" type="ORF">B0X71_14910</name>
</gene>
<protein>
    <submittedName>
        <fullName evidence="1">Uncharacterized protein</fullName>
    </submittedName>
</protein>
<name>A0A1Q2L1C8_9BACL</name>
<evidence type="ECO:0000313" key="2">
    <source>
        <dbReference type="Proteomes" id="UP000188184"/>
    </source>
</evidence>
<proteinExistence type="predicted"/>
<sequence length="117" mass="14058">MLTIPVVSRGTKQQERERWSVFIRESAIEYHCLTLDVSITSDRLEISRVKLQDGYFEKIQVDLKNRRILFWSLQMDERQVKRCFNRMMEELILRTDSKRLVFMSSAANRKKNSLDTR</sequence>
<dbReference type="KEGG" id="pmar:B0X71_14910"/>